<name>A0A2T2NC43_CORCC</name>
<dbReference type="Pfam" id="PF08445">
    <property type="entry name" value="FR47"/>
    <property type="match status" value="1"/>
</dbReference>
<dbReference type="PANTHER" id="PTHR20958">
    <property type="entry name" value="GLYCINE N-ACYLTRANSFERASE-LIKE PROTEIN"/>
    <property type="match status" value="1"/>
</dbReference>
<evidence type="ECO:0000313" key="3">
    <source>
        <dbReference type="Proteomes" id="UP000240883"/>
    </source>
</evidence>
<dbReference type="OrthoDB" id="61870at2759"/>
<protein>
    <recommendedName>
        <fullName evidence="1">GCN5-related N-acetyltransferase Rv2170-like domain-containing protein</fullName>
    </recommendedName>
</protein>
<dbReference type="STRING" id="1448308.A0A2T2NC43"/>
<dbReference type="Proteomes" id="UP000240883">
    <property type="component" value="Unassembled WGS sequence"/>
</dbReference>
<organism evidence="2 3">
    <name type="scientific">Corynespora cassiicola Philippines</name>
    <dbReference type="NCBI Taxonomy" id="1448308"/>
    <lineage>
        <taxon>Eukaryota</taxon>
        <taxon>Fungi</taxon>
        <taxon>Dikarya</taxon>
        <taxon>Ascomycota</taxon>
        <taxon>Pezizomycotina</taxon>
        <taxon>Dothideomycetes</taxon>
        <taxon>Pleosporomycetidae</taxon>
        <taxon>Pleosporales</taxon>
        <taxon>Corynesporascaceae</taxon>
        <taxon>Corynespora</taxon>
    </lineage>
</organism>
<dbReference type="Gene3D" id="3.40.630.30">
    <property type="match status" value="1"/>
</dbReference>
<accession>A0A2T2NC43</accession>
<dbReference type="EMBL" id="KZ678140">
    <property type="protein sequence ID" value="PSN62959.1"/>
    <property type="molecule type" value="Genomic_DNA"/>
</dbReference>
<evidence type="ECO:0000313" key="2">
    <source>
        <dbReference type="EMBL" id="PSN62959.1"/>
    </source>
</evidence>
<feature type="domain" description="GCN5-related N-acetyltransferase Rv2170-like" evidence="1">
    <location>
        <begin position="244"/>
        <end position="336"/>
    </location>
</feature>
<gene>
    <name evidence="2" type="ORF">BS50DRAFT_576802</name>
</gene>
<dbReference type="InterPro" id="IPR013653">
    <property type="entry name" value="GCN5-like_dom"/>
</dbReference>
<dbReference type="AlphaFoldDB" id="A0A2T2NC43"/>
<dbReference type="PANTHER" id="PTHR20958:SF6">
    <property type="entry name" value="GLYCINE N-ACYLTRANSFERASE-LIKE PROTEIN"/>
    <property type="match status" value="1"/>
</dbReference>
<dbReference type="InterPro" id="IPR053225">
    <property type="entry name" value="Acyl-CoA_N-acyltransferase"/>
</dbReference>
<evidence type="ECO:0000259" key="1">
    <source>
        <dbReference type="Pfam" id="PF08445"/>
    </source>
</evidence>
<dbReference type="SUPFAM" id="SSF55729">
    <property type="entry name" value="Acyl-CoA N-acyltransferases (Nat)"/>
    <property type="match status" value="1"/>
</dbReference>
<dbReference type="GO" id="GO:0016747">
    <property type="term" value="F:acyltransferase activity, transferring groups other than amino-acyl groups"/>
    <property type="evidence" value="ECO:0007669"/>
    <property type="project" value="InterPro"/>
</dbReference>
<reference evidence="2 3" key="1">
    <citation type="journal article" date="2018" name="Front. Microbiol.">
        <title>Genome-Wide Analysis of Corynespora cassiicola Leaf Fall Disease Putative Effectors.</title>
        <authorList>
            <person name="Lopez D."/>
            <person name="Ribeiro S."/>
            <person name="Label P."/>
            <person name="Fumanal B."/>
            <person name="Venisse J.S."/>
            <person name="Kohler A."/>
            <person name="de Oliveira R.R."/>
            <person name="Labutti K."/>
            <person name="Lipzen A."/>
            <person name="Lail K."/>
            <person name="Bauer D."/>
            <person name="Ohm R.A."/>
            <person name="Barry K.W."/>
            <person name="Spatafora J."/>
            <person name="Grigoriev I.V."/>
            <person name="Martin F.M."/>
            <person name="Pujade-Renaud V."/>
        </authorList>
    </citation>
    <scope>NUCLEOTIDE SEQUENCE [LARGE SCALE GENOMIC DNA]</scope>
    <source>
        <strain evidence="2 3">Philippines</strain>
    </source>
</reference>
<sequence>MPPAVYEHSATSPLLQHAFAQSLPYSINLVYRTQHANRTPDAHILATFPEDAQQVPHCWVAAYFDRSMRPETELWLFASGEMPGHNSASLSGHDAFCGTCKRRVLDLIDHLPTISVPPLHPTYEPLLELAKLHEQEHPETGPGIKYHASASTYMRHLLMPTVVTLGACHEQLVAICAENGLIRQEFPGPDARLNKFLFKIADLPQTRVLPDGLRWGQVRDQDIALVQSRTQIPRSKRTLLTLKSVGVFDERCDMLVGWAFLGLDGSLTALHTEPEQRGKGLAKAMASKIIREHAPGLAVDAQGDAWSHADVYIGNVQSEAVCKSLGGKPMWQIYWVRIDVGRAGALGWTR</sequence>
<dbReference type="InterPro" id="IPR016181">
    <property type="entry name" value="Acyl_CoA_acyltransferase"/>
</dbReference>
<keyword evidence="3" id="KW-1185">Reference proteome</keyword>
<proteinExistence type="predicted"/>